<evidence type="ECO:0000313" key="2">
    <source>
        <dbReference type="Proteomes" id="UP000002014"/>
    </source>
</evidence>
<sequence length="106" mass="12328">MAFIQYLSQAESESLVNSFAPKLENYGMNIPKRFCHSKQLYAEFNIPNKNYSKVNLLISWVNQTKKTCSVEIWSDEPFLQNKTLCRKVHVDISQLIKPMNLSSKIK</sequence>
<accession>A8G229</accession>
<protein>
    <submittedName>
        <fullName evidence="1">Uncharacterized protein</fullName>
    </submittedName>
</protein>
<proteinExistence type="predicted"/>
<dbReference type="AlphaFoldDB" id="A8G229"/>
<dbReference type="RefSeq" id="WP_012006845.1">
    <property type="nucleotide sequence ID" value="NC_009840.1"/>
</dbReference>
<dbReference type="eggNOG" id="ENOG502ZGSE">
    <property type="taxonomic scope" value="Bacteria"/>
</dbReference>
<dbReference type="Proteomes" id="UP000002014">
    <property type="component" value="Chromosome"/>
</dbReference>
<dbReference type="KEGG" id="pmh:P9215_00411"/>
<dbReference type="OrthoDB" id="542322at2"/>
<dbReference type="HOGENOM" id="CLU_151289_0_0_3"/>
<reference evidence="1 2" key="1">
    <citation type="journal article" date="2007" name="PLoS Genet.">
        <title>Patterns and implications of gene gain and loss in the evolution of Prochlorococcus.</title>
        <authorList>
            <person name="Kettler G.C."/>
            <person name="Martiny A.C."/>
            <person name="Huang K."/>
            <person name="Zucker J."/>
            <person name="Coleman M.L."/>
            <person name="Rodrigue S."/>
            <person name="Chen F."/>
            <person name="Lapidus A."/>
            <person name="Ferriera S."/>
            <person name="Johnson J."/>
            <person name="Steglich C."/>
            <person name="Church G.M."/>
            <person name="Richardson P."/>
            <person name="Chisholm S.W."/>
        </authorList>
    </citation>
    <scope>NUCLEOTIDE SEQUENCE [LARGE SCALE GENOMIC DNA]</scope>
    <source>
        <strain evidence="1 2">MIT 9215</strain>
    </source>
</reference>
<name>A8G229_PROM2</name>
<dbReference type="EMBL" id="CP000825">
    <property type="protein sequence ID" value="ABV49660.1"/>
    <property type="molecule type" value="Genomic_DNA"/>
</dbReference>
<gene>
    <name evidence="1" type="ordered locus">P9215_00411</name>
</gene>
<organism evidence="1 2">
    <name type="scientific">Prochlorococcus marinus (strain MIT 9215)</name>
    <dbReference type="NCBI Taxonomy" id="93060"/>
    <lineage>
        <taxon>Bacteria</taxon>
        <taxon>Bacillati</taxon>
        <taxon>Cyanobacteriota</taxon>
        <taxon>Cyanophyceae</taxon>
        <taxon>Synechococcales</taxon>
        <taxon>Prochlorococcaceae</taxon>
        <taxon>Prochlorococcus</taxon>
    </lineage>
</organism>
<dbReference type="STRING" id="93060.P9215_00411"/>
<evidence type="ECO:0000313" key="1">
    <source>
        <dbReference type="EMBL" id="ABV49660.1"/>
    </source>
</evidence>